<dbReference type="HAMAP" id="MF_01463_B">
    <property type="entry name" value="SecD_B"/>
    <property type="match status" value="1"/>
</dbReference>
<evidence type="ECO:0000259" key="10">
    <source>
        <dbReference type="Pfam" id="PF02355"/>
    </source>
</evidence>
<name>A0A0G1EIU4_9BACT</name>
<evidence type="ECO:0000256" key="6">
    <source>
        <dbReference type="ARBA" id="ARBA00022989"/>
    </source>
</evidence>
<dbReference type="SUPFAM" id="SSF82866">
    <property type="entry name" value="Multidrug efflux transporter AcrB transmembrane domain"/>
    <property type="match status" value="1"/>
</dbReference>
<dbReference type="EMBL" id="LCFA01000003">
    <property type="protein sequence ID" value="KKS82951.1"/>
    <property type="molecule type" value="Genomic_DNA"/>
</dbReference>
<evidence type="ECO:0000256" key="1">
    <source>
        <dbReference type="ARBA" id="ARBA00004651"/>
    </source>
</evidence>
<evidence type="ECO:0000313" key="14">
    <source>
        <dbReference type="Proteomes" id="UP000034810"/>
    </source>
</evidence>
<reference evidence="13 14" key="1">
    <citation type="journal article" date="2015" name="Nature">
        <title>rRNA introns, odd ribosomes, and small enigmatic genomes across a large radiation of phyla.</title>
        <authorList>
            <person name="Brown C.T."/>
            <person name="Hug L.A."/>
            <person name="Thomas B.C."/>
            <person name="Sharon I."/>
            <person name="Castelle C.J."/>
            <person name="Singh A."/>
            <person name="Wilkins M.J."/>
            <person name="Williams K.H."/>
            <person name="Banfield J.F."/>
        </authorList>
    </citation>
    <scope>NUCLEOTIDE SEQUENCE [LARGE SCALE GENOMIC DNA]</scope>
</reference>
<comment type="caution">
    <text evidence="9">Lacks conserved residue(s) required for the propagation of feature annotation.</text>
</comment>
<proteinExistence type="inferred from homology"/>
<dbReference type="Gene3D" id="3.30.70.3400">
    <property type="match status" value="1"/>
</dbReference>
<dbReference type="InterPro" id="IPR055344">
    <property type="entry name" value="SecD_SecF_C_bact"/>
</dbReference>
<dbReference type="NCBIfam" id="TIGR01129">
    <property type="entry name" value="secD"/>
    <property type="match status" value="1"/>
</dbReference>
<evidence type="ECO:0000259" key="12">
    <source>
        <dbReference type="Pfam" id="PF22599"/>
    </source>
</evidence>
<comment type="caution">
    <text evidence="13">The sequence shown here is derived from an EMBL/GenBank/DDBJ whole genome shotgun (WGS) entry which is preliminary data.</text>
</comment>
<dbReference type="InterPro" id="IPR048634">
    <property type="entry name" value="SecD_SecF_C"/>
</dbReference>
<dbReference type="NCBIfam" id="TIGR00916">
    <property type="entry name" value="2A0604s01"/>
    <property type="match status" value="1"/>
</dbReference>
<evidence type="ECO:0000256" key="5">
    <source>
        <dbReference type="ARBA" id="ARBA00022927"/>
    </source>
</evidence>
<keyword evidence="2 9" id="KW-0813">Transport</keyword>
<sequence length="414" mass="45088">MKKRTASIFLVAVLLISLAGAFFVYPNSLVSWFNKVSPWKLGLDIVGGAHLTYRVDTSQLTEVDVGDTISGLRDVIERRINLFGVREPQVAVSQTGGEYYIVVELSGISDLSQAINEIGSTPYLDFREVVGEGESAQYVPTGLNGRHIKSARLDFNQTTGQSQVALEMNKEGADLFEQITERNVGRIVGIFLDGSPISQPRVNEKITGGQAVITGDFTLKEAKSLVERLNAGALPAPITLVDQQTVGASLGKNSLEKSIYAGIIGTVLVVLFMLIYYRFFGLIASLALLIYIILSLSIFKIFVTLSLAGIAGFLLSIGMAVDANVLIFERTKEEIKKGMGRISAIAEGFRRAWPSIRDSNISTIITCLILFNTTSGFVKGLALTLLLGVLISMFTAITVTRSLLTIFVRDKRFE</sequence>
<comment type="function">
    <text evidence="9">Part of the Sec protein translocase complex. Interacts with the SecYEG preprotein conducting channel. SecDF uses the proton motive force (PMF) to complete protein translocation after the ATP-dependent function of SecA.</text>
</comment>
<dbReference type="Proteomes" id="UP000034810">
    <property type="component" value="Unassembled WGS sequence"/>
</dbReference>
<dbReference type="InterPro" id="IPR005791">
    <property type="entry name" value="SecD"/>
</dbReference>
<dbReference type="PRINTS" id="PR00702">
    <property type="entry name" value="ACRIFLAVINRP"/>
</dbReference>
<dbReference type="Pfam" id="PF21760">
    <property type="entry name" value="SecD_1st"/>
    <property type="match status" value="1"/>
</dbReference>
<dbReference type="GO" id="GO:0005886">
    <property type="term" value="C:plasma membrane"/>
    <property type="evidence" value="ECO:0007669"/>
    <property type="project" value="UniProtKB-SubCell"/>
</dbReference>
<evidence type="ECO:0000256" key="2">
    <source>
        <dbReference type="ARBA" id="ARBA00022448"/>
    </source>
</evidence>
<evidence type="ECO:0000256" key="4">
    <source>
        <dbReference type="ARBA" id="ARBA00022692"/>
    </source>
</evidence>
<keyword evidence="3 9" id="KW-1003">Cell membrane</keyword>
<dbReference type="Pfam" id="PF22599">
    <property type="entry name" value="SecDF_P1_head"/>
    <property type="match status" value="1"/>
</dbReference>
<comment type="subunit">
    <text evidence="9">Forms a complex with SecF. Part of the essential Sec protein translocation apparatus which comprises SecA, SecYEG and auxiliary proteins SecDF. Other proteins may also be involved.</text>
</comment>
<evidence type="ECO:0000259" key="11">
    <source>
        <dbReference type="Pfam" id="PF21760"/>
    </source>
</evidence>
<dbReference type="GO" id="GO:0006605">
    <property type="term" value="P:protein targeting"/>
    <property type="evidence" value="ECO:0007669"/>
    <property type="project" value="UniProtKB-UniRule"/>
</dbReference>
<evidence type="ECO:0000313" key="13">
    <source>
        <dbReference type="EMBL" id="KKS82951.1"/>
    </source>
</evidence>
<keyword evidence="4 9" id="KW-0812">Transmembrane</keyword>
<protein>
    <recommendedName>
        <fullName evidence="9">Protein translocase subunit SecD</fullName>
    </recommendedName>
</protein>
<feature type="transmembrane region" description="Helical" evidence="9">
    <location>
        <begin position="360"/>
        <end position="378"/>
    </location>
</feature>
<feature type="domain" description="SecDF P1 head subdomain" evidence="12">
    <location>
        <begin position="142"/>
        <end position="236"/>
    </location>
</feature>
<dbReference type="PANTHER" id="PTHR30081:SF1">
    <property type="entry name" value="PROTEIN TRANSLOCASE SUBUNIT SECD"/>
    <property type="match status" value="1"/>
</dbReference>
<dbReference type="AlphaFoldDB" id="A0A0G1EIU4"/>
<keyword evidence="7 9" id="KW-0811">Translocation</keyword>
<gene>
    <name evidence="9 13" type="primary">secD</name>
    <name evidence="13" type="ORF">UV58_C0003G0025</name>
</gene>
<dbReference type="InterPro" id="IPR054384">
    <property type="entry name" value="SecDF_P1_head"/>
</dbReference>
<accession>A0A0G1EIU4</accession>
<dbReference type="GO" id="GO:0043952">
    <property type="term" value="P:protein transport by the Sec complex"/>
    <property type="evidence" value="ECO:0007669"/>
    <property type="project" value="UniProtKB-UniRule"/>
</dbReference>
<feature type="transmembrane region" description="Helical" evidence="9">
    <location>
        <begin position="259"/>
        <end position="277"/>
    </location>
</feature>
<dbReference type="Gene3D" id="3.30.1360.200">
    <property type="match status" value="1"/>
</dbReference>
<dbReference type="Pfam" id="PF02355">
    <property type="entry name" value="SecD_SecF_C"/>
    <property type="match status" value="1"/>
</dbReference>
<keyword evidence="6 9" id="KW-1133">Transmembrane helix</keyword>
<dbReference type="PANTHER" id="PTHR30081">
    <property type="entry name" value="PROTEIN-EXPORT MEMBRANE PROTEIN SEC"/>
    <property type="match status" value="1"/>
</dbReference>
<organism evidence="13 14">
    <name type="scientific">Candidatus Wolfebacteria bacterium GW2011_GWC1_43_10</name>
    <dbReference type="NCBI Taxonomy" id="1619011"/>
    <lineage>
        <taxon>Bacteria</taxon>
        <taxon>Candidatus Wolfeibacteriota</taxon>
    </lineage>
</organism>
<evidence type="ECO:0000256" key="8">
    <source>
        <dbReference type="ARBA" id="ARBA00023136"/>
    </source>
</evidence>
<keyword evidence="8 9" id="KW-0472">Membrane</keyword>
<evidence type="ECO:0000256" key="7">
    <source>
        <dbReference type="ARBA" id="ARBA00023010"/>
    </source>
</evidence>
<dbReference type="Gene3D" id="1.20.1640.10">
    <property type="entry name" value="Multidrug efflux transporter AcrB transmembrane domain"/>
    <property type="match status" value="1"/>
</dbReference>
<feature type="transmembrane region" description="Helical" evidence="9">
    <location>
        <begin position="308"/>
        <end position="328"/>
    </location>
</feature>
<dbReference type="InterPro" id="IPR022813">
    <property type="entry name" value="SecD/SecF_arch_bac"/>
</dbReference>
<comment type="subcellular location">
    <subcellularLocation>
        <location evidence="1 9">Cell membrane</location>
        <topology evidence="1 9">Multi-pass membrane protein</topology>
    </subcellularLocation>
</comment>
<dbReference type="InterPro" id="IPR001036">
    <property type="entry name" value="Acrflvin-R"/>
</dbReference>
<feature type="domain" description="Protein export membrane protein SecD/SecF C-terminal" evidence="10">
    <location>
        <begin position="240"/>
        <end position="407"/>
    </location>
</feature>
<dbReference type="GO" id="GO:0065002">
    <property type="term" value="P:intracellular protein transmembrane transport"/>
    <property type="evidence" value="ECO:0007669"/>
    <property type="project" value="UniProtKB-UniRule"/>
</dbReference>
<feature type="domain" description="Protein translocase subunit SecDF P1" evidence="11">
    <location>
        <begin position="73"/>
        <end position="129"/>
    </location>
</feature>
<keyword evidence="5 9" id="KW-0653">Protein transport</keyword>
<evidence type="ECO:0000256" key="3">
    <source>
        <dbReference type="ARBA" id="ARBA00022475"/>
    </source>
</evidence>
<dbReference type="InterPro" id="IPR048631">
    <property type="entry name" value="SecD_1st"/>
</dbReference>
<comment type="similarity">
    <text evidence="9">Belongs to the SecD/SecF family. SecD subfamily.</text>
</comment>
<feature type="transmembrane region" description="Helical" evidence="9">
    <location>
        <begin position="282"/>
        <end position="302"/>
    </location>
</feature>
<dbReference type="PATRIC" id="fig|1619011.3.peg.145"/>
<dbReference type="GO" id="GO:0015450">
    <property type="term" value="F:protein-transporting ATPase activity"/>
    <property type="evidence" value="ECO:0007669"/>
    <property type="project" value="InterPro"/>
</dbReference>
<evidence type="ECO:0000256" key="9">
    <source>
        <dbReference type="HAMAP-Rule" id="MF_01463"/>
    </source>
</evidence>
<feature type="transmembrane region" description="Helical" evidence="9">
    <location>
        <begin position="384"/>
        <end position="408"/>
    </location>
</feature>